<sequence>MQRNGVRVQGVVVRNKIKWGQNTTVRPIVRFTTHEGQTIEAELLHGVSFAIPRYPEGATVTVVYNRDNPYEYDVTGASRQYM</sequence>
<gene>
    <name evidence="2" type="ORF">GCM10011378_16140</name>
</gene>
<accession>A0ABQ1WP69</accession>
<name>A0ABQ1WP69_9BACT</name>
<evidence type="ECO:0000259" key="1">
    <source>
        <dbReference type="Pfam" id="PF12158"/>
    </source>
</evidence>
<reference evidence="3" key="1">
    <citation type="journal article" date="2019" name="Int. J. Syst. Evol. Microbiol.">
        <title>The Global Catalogue of Microorganisms (GCM) 10K type strain sequencing project: providing services to taxonomists for standard genome sequencing and annotation.</title>
        <authorList>
            <consortium name="The Broad Institute Genomics Platform"/>
            <consortium name="The Broad Institute Genome Sequencing Center for Infectious Disease"/>
            <person name="Wu L."/>
            <person name="Ma J."/>
        </authorList>
    </citation>
    <scope>NUCLEOTIDE SEQUENCE [LARGE SCALE GENOMIC DNA]</scope>
    <source>
        <strain evidence="3">CGMCC 1.12990</strain>
    </source>
</reference>
<comment type="caution">
    <text evidence="2">The sequence shown here is derived from an EMBL/GenBank/DDBJ whole genome shotgun (WGS) entry which is preliminary data.</text>
</comment>
<feature type="domain" description="DUF3592" evidence="1">
    <location>
        <begin position="8"/>
        <end position="71"/>
    </location>
</feature>
<dbReference type="Proteomes" id="UP000601361">
    <property type="component" value="Unassembled WGS sequence"/>
</dbReference>
<dbReference type="EMBL" id="BMGS01000004">
    <property type="protein sequence ID" value="GGG40681.1"/>
    <property type="molecule type" value="Genomic_DNA"/>
</dbReference>
<keyword evidence="3" id="KW-1185">Reference proteome</keyword>
<dbReference type="InterPro" id="IPR021994">
    <property type="entry name" value="DUF3592"/>
</dbReference>
<proteinExistence type="predicted"/>
<evidence type="ECO:0000313" key="3">
    <source>
        <dbReference type="Proteomes" id="UP000601361"/>
    </source>
</evidence>
<dbReference type="Pfam" id="PF12158">
    <property type="entry name" value="DUF3592"/>
    <property type="match status" value="1"/>
</dbReference>
<evidence type="ECO:0000313" key="2">
    <source>
        <dbReference type="EMBL" id="GGG40681.1"/>
    </source>
</evidence>
<protein>
    <recommendedName>
        <fullName evidence="1">DUF3592 domain-containing protein</fullName>
    </recommendedName>
</protein>
<dbReference type="RefSeq" id="WP_188557321.1">
    <property type="nucleotide sequence ID" value="NZ_BMGS01000004.1"/>
</dbReference>
<organism evidence="2 3">
    <name type="scientific">Hymenobacter glacieicola</name>
    <dbReference type="NCBI Taxonomy" id="1562124"/>
    <lineage>
        <taxon>Bacteria</taxon>
        <taxon>Pseudomonadati</taxon>
        <taxon>Bacteroidota</taxon>
        <taxon>Cytophagia</taxon>
        <taxon>Cytophagales</taxon>
        <taxon>Hymenobacteraceae</taxon>
        <taxon>Hymenobacter</taxon>
    </lineage>
</organism>